<evidence type="ECO:0000313" key="5">
    <source>
        <dbReference type="Proteomes" id="UP001464555"/>
    </source>
</evidence>
<gene>
    <name evidence="4" type="ORF">AAEO56_07650</name>
</gene>
<keyword evidence="4" id="KW-0482">Metalloprotease</keyword>
<comment type="caution">
    <text evidence="4">The sequence shown here is derived from an EMBL/GenBank/DDBJ whole genome shotgun (WGS) entry which is preliminary data.</text>
</comment>
<dbReference type="NCBIfam" id="NF045639">
    <property type="entry name" value="GCX_COOH"/>
    <property type="match status" value="1"/>
</dbReference>
<dbReference type="EMBL" id="JBBYHR010000003">
    <property type="protein sequence ID" value="MEL1244128.1"/>
    <property type="molecule type" value="Genomic_DNA"/>
</dbReference>
<protein>
    <submittedName>
        <fullName evidence="4">Zinc-dependent metalloprotease</fullName>
    </submittedName>
</protein>
<dbReference type="InterPro" id="IPR055015">
    <property type="entry name" value="GCX_COOH"/>
</dbReference>
<accession>A0ABU9HVD2</accession>
<reference evidence="4 5" key="1">
    <citation type="submission" date="2024-04" db="EMBL/GenBank/DDBJ databases">
        <title>Flavobacterium sp. DGU11 16S ribosomal RNA gene Genome sequencing and assembly.</title>
        <authorList>
            <person name="Park S."/>
        </authorList>
    </citation>
    <scope>NUCLEOTIDE SEQUENCE [LARGE SCALE GENOMIC DNA]</scope>
    <source>
        <strain evidence="4 5">DGU11</strain>
    </source>
</reference>
<keyword evidence="5" id="KW-1185">Reference proteome</keyword>
<dbReference type="GO" id="GO:0008237">
    <property type="term" value="F:metallopeptidase activity"/>
    <property type="evidence" value="ECO:0007669"/>
    <property type="project" value="UniProtKB-KW"/>
</dbReference>
<organism evidence="4 5">
    <name type="scientific">Flavobacterium arundinis</name>
    <dbReference type="NCBI Taxonomy" id="3139143"/>
    <lineage>
        <taxon>Bacteria</taxon>
        <taxon>Pseudomonadati</taxon>
        <taxon>Bacteroidota</taxon>
        <taxon>Flavobacteriia</taxon>
        <taxon>Flavobacteriales</taxon>
        <taxon>Flavobacteriaceae</taxon>
        <taxon>Flavobacterium</taxon>
    </lineage>
</organism>
<feature type="chain" id="PRO_5045766641" evidence="2">
    <location>
        <begin position="20"/>
        <end position="495"/>
    </location>
</feature>
<evidence type="ECO:0000256" key="2">
    <source>
        <dbReference type="SAM" id="SignalP"/>
    </source>
</evidence>
<dbReference type="Gene3D" id="3.40.390.10">
    <property type="entry name" value="Collagenase (Catalytic Domain)"/>
    <property type="match status" value="1"/>
</dbReference>
<dbReference type="InterPro" id="IPR026444">
    <property type="entry name" value="Secre_tail"/>
</dbReference>
<keyword evidence="4" id="KW-0378">Hydrolase</keyword>
<keyword evidence="4" id="KW-0645">Protease</keyword>
<feature type="signal peptide" evidence="2">
    <location>
        <begin position="1"/>
        <end position="19"/>
    </location>
</feature>
<evidence type="ECO:0000259" key="3">
    <source>
        <dbReference type="Pfam" id="PF18962"/>
    </source>
</evidence>
<name>A0ABU9HVD2_9FLAO</name>
<dbReference type="InterPro" id="IPR024079">
    <property type="entry name" value="MetalloPept_cat_dom_sf"/>
</dbReference>
<dbReference type="Proteomes" id="UP001464555">
    <property type="component" value="Unassembled WGS sequence"/>
</dbReference>
<dbReference type="SUPFAM" id="SSF55486">
    <property type="entry name" value="Metalloproteases ('zincins'), catalytic domain"/>
    <property type="match status" value="1"/>
</dbReference>
<dbReference type="Pfam" id="PF18962">
    <property type="entry name" value="Por_Secre_tail"/>
    <property type="match status" value="1"/>
</dbReference>
<keyword evidence="1 2" id="KW-0732">Signal</keyword>
<dbReference type="RefSeq" id="WP_341696439.1">
    <property type="nucleotide sequence ID" value="NZ_JBBYHR010000003.1"/>
</dbReference>
<dbReference type="NCBIfam" id="TIGR04183">
    <property type="entry name" value="Por_Secre_tail"/>
    <property type="match status" value="1"/>
</dbReference>
<feature type="domain" description="Secretion system C-terminal sorting" evidence="3">
    <location>
        <begin position="423"/>
        <end position="493"/>
    </location>
</feature>
<sequence length="495" mass="53250">MKNVLILLFVFIGYITATAQSPSGTDCGTVTEAANLPPVYFSPFNTTAFTGSYDLEYLETFPPISFKIYFWIINKSDGTGDFTVTENDILISLEKTNRLFKPMGICFVLEGYGNINYTNIYDGAGLGTITNYAVQNNKVIANCINVYLPKSINGGNGVTNYGSDKIALRQGTLLGHYTWIPGITLAHELAHDFGLMHPWGNTNSSVATQEHVTRDVTDVINYNALTKADLIHDTPAMAGFSSEAAAYGVATTDIINPSTCEYMGDLEDELGVPFAITPADVGNPMGYTYQPCGTGFTVGQGIRIREYIDLNPNVPSVLAMTSNACINCFEDLLISLPVIASESYRVQNTITASSTLNDNIQVIYAGEEIFLEPGFETGTGSGMFLAKVSPCDPDAGRGSGARISSLSDMENGIHEKINLFYIAPNPANSVVTITGTQEIQSIVITSMDGKILYSGAPEGKTISTDVAIDSYSNGIYNVTIGTSDGKKQTKKLVKN</sequence>
<evidence type="ECO:0000256" key="1">
    <source>
        <dbReference type="ARBA" id="ARBA00022729"/>
    </source>
</evidence>
<evidence type="ECO:0000313" key="4">
    <source>
        <dbReference type="EMBL" id="MEL1244128.1"/>
    </source>
</evidence>
<proteinExistence type="predicted"/>